<dbReference type="InterPro" id="IPR055298">
    <property type="entry name" value="AtLOH3-like"/>
</dbReference>
<dbReference type="InterPro" id="IPR008906">
    <property type="entry name" value="HATC_C_dom"/>
</dbReference>
<name>A0AAW2BGG8_9ROSI</name>
<dbReference type="CDD" id="cd06222">
    <property type="entry name" value="RNase_H_like"/>
    <property type="match status" value="1"/>
</dbReference>
<sequence>MSPIVAGIGPCNVDADKIIRLSFFSLEIFSGSCQKLKPSFSLKLRLKHLKISKCSRLHQQTSLVFTPQSSPQSLKLHSRLTSVARLTGSPLGAHASRLTQSPLCLTVTTPLPPPAHLDAAASTRCQIMSKRQTIDAFFKKKDISHSELRTSVETNVETSKTNERPSKCSRIESKGIDRDPGSRKQIYEFPVNEQDEIRRAYLIAGPYQPRDIKYPYKGPKNHRRSFQSSWFESHSNWLEYSPSTDSIYCLPCYLFHKKPRGRPGSDAFTEKGFNNWKKVKDGVNCSLIGHEGKEPNTPHKIAEKCCEDLLNYSGHIDKLVEKQTSKEMENNRLRLKTSIECARWLAFQACAFRGHDESLDSKNRGNFIELIKHTSTFNENVARVVLENAPRNAKYTSPTIQKEILHILASKVRNAIREEIGDAKFCILVDEARDESKREQMAIILRFVDKEGFIKERFFHVVHVRDTTALTLKNEICVVLSHYNLHIENIRGQGYDGASNMRGEWNGLQALFLKDCPYAYYVHCMAHRLQLALVTASREVKDVHQFFDHLVNIINIVVGSSKRNDELQHAQAEQVENMIASNEIETGRGANQIGTLQRAGDTRWGSHFQSICSLIKMFDATCKVINTISEEGATINNAVMPRELISVISFCEQHEIDIPDMNARYTKARGRYRRQDEDLTMEHHFRIGIFTVAIDFQLQELKSRFCELTTELVILSSALNPKDAFRLFKIVDICNLVKKYYPQDFTEQEQELLEFQLQHYELDVIKHPDFQNMSTISELCRGLKISGKSKIYFLIDRLIRLVLTLPVSTATTERAFSAMKLLKTRLRNKMEDELLADNMIVYIEKEIAGNFTDVQKKPLRAVFHNEDLLWKLPDFGLYKINFDGALFYDQGCASLGVVIRDSDGLIIAALNQKVRLPGSVDMVEALATSRAISFAKELSIHCMLVEGNSLRVIQAITDIRLVKTLYGHVIEEIRFLSSTVDAFTESAFKGNPAAVCLLEEEDQRDETWFQAVAAEFNISTTCYVTQLAHSDSPTPQFRIRWFSPVAELQLCGHATLAAAHTIFTSSFMNSSIVEFGTVSGIVTARRVPQIKTTDGLNSQNGESHESCLIELNFPTTPMTDLNSAEVSTISNALNGASVIDIKRTTAKDDIVVILPTGQAVEELQPQFDAIRKCPGRGIIISGVAPLGSGFDYYYRYFGPKFGINEDPVTGSANCALTPYWSKKLGKCDLIAYAASPRGGVLNIHLDEQNQTVLLRGKAITVMEGSLLV</sequence>
<dbReference type="GO" id="GO:0046983">
    <property type="term" value="F:protein dimerization activity"/>
    <property type="evidence" value="ECO:0007669"/>
    <property type="project" value="InterPro"/>
</dbReference>
<dbReference type="InterPro" id="IPR006580">
    <property type="entry name" value="Znf_TTF"/>
</dbReference>
<keyword evidence="3" id="KW-1185">Reference proteome</keyword>
<reference evidence="2 3" key="1">
    <citation type="submission" date="2024-01" db="EMBL/GenBank/DDBJ databases">
        <title>A telomere-to-telomere, gap-free genome of sweet tea (Lithocarpus litseifolius).</title>
        <authorList>
            <person name="Zhou J."/>
        </authorList>
    </citation>
    <scope>NUCLEOTIDE SEQUENCE [LARGE SCALE GENOMIC DNA]</scope>
    <source>
        <strain evidence="2">Zhou-2022a</strain>
        <tissue evidence="2">Leaf</tissue>
    </source>
</reference>
<protein>
    <recommendedName>
        <fullName evidence="1">TTF-type domain-containing protein</fullName>
    </recommendedName>
</protein>
<dbReference type="SUPFAM" id="SSF54506">
    <property type="entry name" value="Diaminopimelate epimerase-like"/>
    <property type="match status" value="1"/>
</dbReference>
<evidence type="ECO:0000313" key="2">
    <source>
        <dbReference type="EMBL" id="KAK9984157.1"/>
    </source>
</evidence>
<dbReference type="Gene3D" id="3.10.310.10">
    <property type="entry name" value="Diaminopimelate Epimerase, Chain A, domain 1"/>
    <property type="match status" value="2"/>
</dbReference>
<dbReference type="GO" id="GO:0003676">
    <property type="term" value="F:nucleic acid binding"/>
    <property type="evidence" value="ECO:0007669"/>
    <property type="project" value="InterPro"/>
</dbReference>
<dbReference type="GO" id="GO:0004523">
    <property type="term" value="F:RNA-DNA hybrid ribonuclease activity"/>
    <property type="evidence" value="ECO:0007669"/>
    <property type="project" value="InterPro"/>
</dbReference>
<dbReference type="Pfam" id="PF14291">
    <property type="entry name" value="DUF4371"/>
    <property type="match status" value="1"/>
</dbReference>
<dbReference type="Pfam" id="PF02567">
    <property type="entry name" value="PhzC-PhzF"/>
    <property type="match status" value="1"/>
</dbReference>
<dbReference type="Proteomes" id="UP001459277">
    <property type="component" value="Unassembled WGS sequence"/>
</dbReference>
<dbReference type="NCBIfam" id="TIGR00654">
    <property type="entry name" value="PhzF_family"/>
    <property type="match status" value="1"/>
</dbReference>
<dbReference type="PANTHER" id="PTHR11697:SF230">
    <property type="entry name" value="ZINC FINGER, MYM DOMAIN CONTAINING 1"/>
    <property type="match status" value="1"/>
</dbReference>
<comment type="caution">
    <text evidence="2">The sequence shown here is derived from an EMBL/GenBank/DDBJ whole genome shotgun (WGS) entry which is preliminary data.</text>
</comment>
<feature type="domain" description="TTF-type" evidence="1">
    <location>
        <begin position="222"/>
        <end position="322"/>
    </location>
</feature>
<gene>
    <name evidence="2" type="ORF">SO802_033682</name>
</gene>
<proteinExistence type="predicted"/>
<dbReference type="SUPFAM" id="SSF53098">
    <property type="entry name" value="Ribonuclease H-like"/>
    <property type="match status" value="2"/>
</dbReference>
<dbReference type="InterPro" id="IPR044730">
    <property type="entry name" value="RNase_H-like_dom_plant"/>
</dbReference>
<dbReference type="SMART" id="SM00597">
    <property type="entry name" value="ZnF_TTF"/>
    <property type="match status" value="1"/>
</dbReference>
<dbReference type="AlphaFoldDB" id="A0AAW2BGG8"/>
<dbReference type="PANTHER" id="PTHR11697">
    <property type="entry name" value="GENERAL TRANSCRIPTION FACTOR 2-RELATED ZINC FINGER PROTEIN"/>
    <property type="match status" value="1"/>
</dbReference>
<dbReference type="InterPro" id="IPR012337">
    <property type="entry name" value="RNaseH-like_sf"/>
</dbReference>
<dbReference type="InterPro" id="IPR003719">
    <property type="entry name" value="Phenazine_PhzF-like"/>
</dbReference>
<evidence type="ECO:0000313" key="3">
    <source>
        <dbReference type="Proteomes" id="UP001459277"/>
    </source>
</evidence>
<evidence type="ECO:0000259" key="1">
    <source>
        <dbReference type="SMART" id="SM00597"/>
    </source>
</evidence>
<dbReference type="EMBL" id="JAZDWU010000012">
    <property type="protein sequence ID" value="KAK9984157.1"/>
    <property type="molecule type" value="Genomic_DNA"/>
</dbReference>
<dbReference type="Pfam" id="PF05699">
    <property type="entry name" value="Dimer_Tnp_hAT"/>
    <property type="match status" value="1"/>
</dbReference>
<accession>A0AAW2BGG8</accession>
<dbReference type="InterPro" id="IPR025398">
    <property type="entry name" value="DUF4371"/>
</dbReference>
<organism evidence="2 3">
    <name type="scientific">Lithocarpus litseifolius</name>
    <dbReference type="NCBI Taxonomy" id="425828"/>
    <lineage>
        <taxon>Eukaryota</taxon>
        <taxon>Viridiplantae</taxon>
        <taxon>Streptophyta</taxon>
        <taxon>Embryophyta</taxon>
        <taxon>Tracheophyta</taxon>
        <taxon>Spermatophyta</taxon>
        <taxon>Magnoliopsida</taxon>
        <taxon>eudicotyledons</taxon>
        <taxon>Gunneridae</taxon>
        <taxon>Pentapetalae</taxon>
        <taxon>rosids</taxon>
        <taxon>fabids</taxon>
        <taxon>Fagales</taxon>
        <taxon>Fagaceae</taxon>
        <taxon>Lithocarpus</taxon>
    </lineage>
</organism>